<proteinExistence type="predicted"/>
<accession>A0ACC1QLV3</accession>
<dbReference type="EMBL" id="JANAKD010001132">
    <property type="protein sequence ID" value="KAJ3482986.1"/>
    <property type="molecule type" value="Genomic_DNA"/>
</dbReference>
<reference evidence="1" key="1">
    <citation type="submission" date="2022-07" db="EMBL/GenBank/DDBJ databases">
        <title>Genome Sequence of Lecanicillium saksenae.</title>
        <authorList>
            <person name="Buettner E."/>
        </authorList>
    </citation>
    <scope>NUCLEOTIDE SEQUENCE</scope>
    <source>
        <strain evidence="1">VT-O1</strain>
    </source>
</reference>
<organism evidence="1 2">
    <name type="scientific">Lecanicillium saksenae</name>
    <dbReference type="NCBI Taxonomy" id="468837"/>
    <lineage>
        <taxon>Eukaryota</taxon>
        <taxon>Fungi</taxon>
        <taxon>Dikarya</taxon>
        <taxon>Ascomycota</taxon>
        <taxon>Pezizomycotina</taxon>
        <taxon>Sordariomycetes</taxon>
        <taxon>Hypocreomycetidae</taxon>
        <taxon>Hypocreales</taxon>
        <taxon>Cordycipitaceae</taxon>
        <taxon>Lecanicillium</taxon>
    </lineage>
</organism>
<sequence length="127" mass="13169">MPRSTASGYAPTNSQVRDAVLEGGRVEGQERAARVADDVDLGGARLGPDVSDEAGNLLGRVDDGAQAADEAKGVKGAVRRREDLVALALEELLERHQVAVAVGADAVEQQDRVLGRGVSRLQDVGAG</sequence>
<evidence type="ECO:0000313" key="2">
    <source>
        <dbReference type="Proteomes" id="UP001148737"/>
    </source>
</evidence>
<name>A0ACC1QLV3_9HYPO</name>
<comment type="caution">
    <text evidence="1">The sequence shown here is derived from an EMBL/GenBank/DDBJ whole genome shotgun (WGS) entry which is preliminary data.</text>
</comment>
<dbReference type="Proteomes" id="UP001148737">
    <property type="component" value="Unassembled WGS sequence"/>
</dbReference>
<protein>
    <submittedName>
        <fullName evidence="1">Uncharacterized protein</fullName>
    </submittedName>
</protein>
<keyword evidence="2" id="KW-1185">Reference proteome</keyword>
<gene>
    <name evidence="1" type="ORF">NLG97_g7421</name>
</gene>
<evidence type="ECO:0000313" key="1">
    <source>
        <dbReference type="EMBL" id="KAJ3482986.1"/>
    </source>
</evidence>